<evidence type="ECO:0000313" key="5">
    <source>
        <dbReference type="EMBL" id="RCW16506.1"/>
    </source>
</evidence>
<comment type="caution">
    <text evidence="5">The sequence shown here is derived from an EMBL/GenBank/DDBJ whole genome shotgun (WGS) entry which is preliminary data.</text>
</comment>
<gene>
    <name evidence="4" type="primary">gtfB</name>
    <name evidence="5" type="ORF">CAC02_08170</name>
</gene>
<organism evidence="5 6">
    <name type="scientific">Streptococcus gallolyticus</name>
    <dbReference type="NCBI Taxonomy" id="315405"/>
    <lineage>
        <taxon>Bacteria</taxon>
        <taxon>Bacillati</taxon>
        <taxon>Bacillota</taxon>
        <taxon>Bacilli</taxon>
        <taxon>Lactobacillales</taxon>
        <taxon>Streptococcaceae</taxon>
        <taxon>Streptococcus</taxon>
    </lineage>
</organism>
<sequence length="451" mass="52125">METADKGDGRTMIHLFDDYSQKTRDLQESLIAAGQQAPTIVIEDDGFLPEHIDSPVKFFTEDTAEIGKPLQFNQIQVPEFWEIRSTGQEGSIWNQNQKMGTIHFIPDNPYRLVRAVDWYDLNGQLVLTEHYNRFGRRFAQTTYKDTNIPVSTSYFNQKGVECLVINHLTGRVNLQHKGQYLFFQTKVEFIIYYLKEAGYQLDGLVFNSLSTPFLVSYYLQEKGRDILFWQEAITDSVPENLLTILKGTNRPVSIYVQDKSAYEALLALLPESDHPKLHFLGFLYQFKRQNHQRAHALIMTNSDTIEHLSELTEQLPNLHFHIAALTEMSPKLMAFDSKANVHLYPNSSPAKLEQLFDQCDIYLDINHFNEVLGSLRKAFLNRMFILGFRETMHTEEFISEAFIFQSTDYGKMIQAIQAFLDHSLALDEIMYKQAEAAQLASVADYQKVFDH</sequence>
<dbReference type="Proteomes" id="UP000253215">
    <property type="component" value="Unassembled WGS sequence"/>
</dbReference>
<comment type="similarity">
    <text evidence="4">Belongs to the GtfB family.</text>
</comment>
<comment type="subunit">
    <text evidence="4">Forms a heterotetramer with 2 subunits each of GtfA and GtfB. Part of the accessory SecA2/SecY2 protein translocation apparatus.</text>
</comment>
<dbReference type="EMBL" id="NETH01000041">
    <property type="protein sequence ID" value="RCW16506.1"/>
    <property type="molecule type" value="Genomic_DNA"/>
</dbReference>
<comment type="subcellular location">
    <subcellularLocation>
        <location evidence="4">Cell membrane</location>
        <topology evidence="4">Peripheral membrane protein</topology>
    </subcellularLocation>
</comment>
<dbReference type="AlphaFoldDB" id="A0A368UCT1"/>
<dbReference type="GO" id="GO:0005886">
    <property type="term" value="C:plasma membrane"/>
    <property type="evidence" value="ECO:0007669"/>
    <property type="project" value="UniProtKB-SubCell"/>
</dbReference>
<comment type="pathway">
    <text evidence="1 4">Protein modification; protein glycosylation.</text>
</comment>
<proteinExistence type="inferred from homology"/>
<reference evidence="5 6" key="1">
    <citation type="journal article" date="2018" name="Sci. Rep.">
        <title>Network-guided genomic and metagenomic analysis of the faecal microbiota of the critically endangered kakapo.</title>
        <authorList>
            <person name="Waite D.W."/>
            <person name="Dsouza M."/>
            <person name="Sekiguchi Y."/>
            <person name="Hugenholtz P."/>
            <person name="Taylor M.W."/>
        </authorList>
    </citation>
    <scope>NUCLEOTIDE SEQUENCE [LARGE SCALE GENOMIC DNA]</scope>
    <source>
        <strain evidence="5 6">BI02</strain>
    </source>
</reference>
<dbReference type="GO" id="GO:0017122">
    <property type="term" value="C:protein N-acetylglucosaminyltransferase complex"/>
    <property type="evidence" value="ECO:0007669"/>
    <property type="project" value="UniProtKB-UniRule"/>
</dbReference>
<dbReference type="HAMAP" id="MF_01473">
    <property type="entry name" value="GtfB"/>
    <property type="match status" value="1"/>
</dbReference>
<comment type="function">
    <text evidence="4">Required for polymorphic O-glycosylation of the serine-rich repeat protein in this bacteria. A stabilizing protein that is part of the accessory SecA2/SecY2 system specifically required to export serine-rich repeat cell wall proteins usually encoded upstream in the same operon. The GtfA-GtfB complex adds GlcNAc from UDP-GlcNAc to the substrate protein, attaching the first sugar residue. Stabilizes the glycosylation activity of GtfA. Has no N-acetylglucosaminyl transferase activity on its own.</text>
</comment>
<dbReference type="GO" id="GO:0031647">
    <property type="term" value="P:regulation of protein stability"/>
    <property type="evidence" value="ECO:0007669"/>
    <property type="project" value="UniProtKB-UniRule"/>
</dbReference>
<dbReference type="NCBIfam" id="TIGR02919">
    <property type="entry name" value="accessory Sec system glycosylation chaperone GtfB"/>
    <property type="match status" value="1"/>
</dbReference>
<keyword evidence="3 4" id="KW-0472">Membrane</keyword>
<dbReference type="UniPathway" id="UPA00378"/>
<protein>
    <recommendedName>
        <fullName evidence="4">UDP-N-acetylglucosamine--peptide N-acetylglucosaminyltransferase stabilizing protein GtfB</fullName>
    </recommendedName>
    <alternativeName>
        <fullName evidence="4">Glycosyltransferase stabilizing protein GtfB</fullName>
    </alternativeName>
</protein>
<name>A0A368UCT1_9STRE</name>
<evidence type="ECO:0000256" key="3">
    <source>
        <dbReference type="ARBA" id="ARBA00023136"/>
    </source>
</evidence>
<evidence type="ECO:0000256" key="1">
    <source>
        <dbReference type="ARBA" id="ARBA00004922"/>
    </source>
</evidence>
<dbReference type="InterPro" id="IPR014268">
    <property type="entry name" value="GtfB"/>
</dbReference>
<accession>A0A368UCT1</accession>
<evidence type="ECO:0000256" key="2">
    <source>
        <dbReference type="ARBA" id="ARBA00022475"/>
    </source>
</evidence>
<evidence type="ECO:0000256" key="4">
    <source>
        <dbReference type="HAMAP-Rule" id="MF_01473"/>
    </source>
</evidence>
<evidence type="ECO:0000313" key="6">
    <source>
        <dbReference type="Proteomes" id="UP000253215"/>
    </source>
</evidence>
<keyword evidence="2 4" id="KW-1003">Cell membrane</keyword>